<gene>
    <name evidence="2" type="ORF">UA74_17350</name>
</gene>
<evidence type="ECO:0000313" key="2">
    <source>
        <dbReference type="EMBL" id="APU15500.1"/>
    </source>
</evidence>
<dbReference type="KEGG" id="acad:UA74_17350"/>
<sequence length="147" mass="15480">MPTDPPATTRRASVRVSNAGAVPDPGRVRRPRQPKVSEERNTVGAGAERDSPVDSRSESSEFFSDTAVGPSGQAGGEHGPPRPGISGSPDDGAARPPRAAADGLADTAVGGPRHTTADDRRGGLARIRWAVCRGGRRRLLWINFDEH</sequence>
<dbReference type="Proteomes" id="UP000185511">
    <property type="component" value="Chromosome"/>
</dbReference>
<reference evidence="3" key="1">
    <citation type="submission" date="2016-06" db="EMBL/GenBank/DDBJ databases">
        <title>Complete genome sequence of Actinoalloteichus fjordicus DSM 46855 (=ADI127-17), type strain of the new species Actinoalloteichus fjordicus.</title>
        <authorList>
            <person name="Ruckert C."/>
            <person name="Nouioui I."/>
            <person name="Willmese J."/>
            <person name="van Wezel G."/>
            <person name="Klenk H.-P."/>
            <person name="Kalinowski J."/>
            <person name="Zotchev S.B."/>
        </authorList>
    </citation>
    <scope>NUCLEOTIDE SEQUENCE [LARGE SCALE GENOMIC DNA]</scope>
    <source>
        <strain evidence="3">ADI127-7</strain>
    </source>
</reference>
<evidence type="ECO:0000313" key="3">
    <source>
        <dbReference type="Proteomes" id="UP000185511"/>
    </source>
</evidence>
<name>A0AAC9PSY1_9PSEU</name>
<proteinExistence type="predicted"/>
<evidence type="ECO:0000256" key="1">
    <source>
        <dbReference type="SAM" id="MobiDB-lite"/>
    </source>
</evidence>
<accession>A0AAC9PSY1</accession>
<keyword evidence="3" id="KW-1185">Reference proteome</keyword>
<organism evidence="2 3">
    <name type="scientific">Actinoalloteichus fjordicus</name>
    <dbReference type="NCBI Taxonomy" id="1612552"/>
    <lineage>
        <taxon>Bacteria</taxon>
        <taxon>Bacillati</taxon>
        <taxon>Actinomycetota</taxon>
        <taxon>Actinomycetes</taxon>
        <taxon>Pseudonocardiales</taxon>
        <taxon>Pseudonocardiaceae</taxon>
        <taxon>Actinoalloteichus</taxon>
    </lineage>
</organism>
<dbReference type="AlphaFoldDB" id="A0AAC9PSY1"/>
<feature type="region of interest" description="Disordered" evidence="1">
    <location>
        <begin position="1"/>
        <end position="123"/>
    </location>
</feature>
<dbReference type="EMBL" id="CP016076">
    <property type="protein sequence ID" value="APU15500.1"/>
    <property type="molecule type" value="Genomic_DNA"/>
</dbReference>
<feature type="compositionally biased region" description="Basic and acidic residues" evidence="1">
    <location>
        <begin position="35"/>
        <end position="59"/>
    </location>
</feature>
<protein>
    <submittedName>
        <fullName evidence="2">Uncharacterized protein</fullName>
    </submittedName>
</protein>
<feature type="compositionally biased region" description="Low complexity" evidence="1">
    <location>
        <begin position="89"/>
        <end position="106"/>
    </location>
</feature>